<dbReference type="EMBL" id="JACTNZ010000001">
    <property type="protein sequence ID" value="KAG5565612.1"/>
    <property type="molecule type" value="Genomic_DNA"/>
</dbReference>
<evidence type="ECO:0000313" key="2">
    <source>
        <dbReference type="Proteomes" id="UP000823749"/>
    </source>
</evidence>
<reference evidence="1" key="1">
    <citation type="submission" date="2020-08" db="EMBL/GenBank/DDBJ databases">
        <title>Plant Genome Project.</title>
        <authorList>
            <person name="Zhang R.-G."/>
        </authorList>
    </citation>
    <scope>NUCLEOTIDE SEQUENCE</scope>
    <source>
        <strain evidence="1">WSP0</strain>
        <tissue evidence="1">Leaf</tissue>
    </source>
</reference>
<keyword evidence="2" id="KW-1185">Reference proteome</keyword>
<accession>A0AAV6LKV2</accession>
<protein>
    <submittedName>
        <fullName evidence="1">Uncharacterized protein</fullName>
    </submittedName>
</protein>
<comment type="caution">
    <text evidence="1">The sequence shown here is derived from an EMBL/GenBank/DDBJ whole genome shotgun (WGS) entry which is preliminary data.</text>
</comment>
<organism evidence="1 2">
    <name type="scientific">Rhododendron griersonianum</name>
    <dbReference type="NCBI Taxonomy" id="479676"/>
    <lineage>
        <taxon>Eukaryota</taxon>
        <taxon>Viridiplantae</taxon>
        <taxon>Streptophyta</taxon>
        <taxon>Embryophyta</taxon>
        <taxon>Tracheophyta</taxon>
        <taxon>Spermatophyta</taxon>
        <taxon>Magnoliopsida</taxon>
        <taxon>eudicotyledons</taxon>
        <taxon>Gunneridae</taxon>
        <taxon>Pentapetalae</taxon>
        <taxon>asterids</taxon>
        <taxon>Ericales</taxon>
        <taxon>Ericaceae</taxon>
        <taxon>Ericoideae</taxon>
        <taxon>Rhodoreae</taxon>
        <taxon>Rhododendron</taxon>
    </lineage>
</organism>
<name>A0AAV6LKV2_9ERIC</name>
<gene>
    <name evidence="1" type="ORF">RHGRI_001501</name>
</gene>
<sequence>MWFNNSFKNLEKKCWESILFAGLWSIWIARNEVIFNNKHLDVAEVVDLIKTRVAFWIKAKFNITDYTVEDFKRGI</sequence>
<dbReference type="Proteomes" id="UP000823749">
    <property type="component" value="Chromosome 1"/>
</dbReference>
<dbReference type="AlphaFoldDB" id="A0AAV6LKV2"/>
<evidence type="ECO:0000313" key="1">
    <source>
        <dbReference type="EMBL" id="KAG5565612.1"/>
    </source>
</evidence>
<proteinExistence type="predicted"/>